<keyword evidence="2" id="KW-1185">Reference proteome</keyword>
<comment type="caution">
    <text evidence="1">The sequence shown here is derived from an EMBL/GenBank/DDBJ whole genome shotgun (WGS) entry which is preliminary data.</text>
</comment>
<accession>A0ACB9BAZ7</accession>
<proteinExistence type="predicted"/>
<name>A0ACB9BAZ7_ARCLA</name>
<organism evidence="1 2">
    <name type="scientific">Arctium lappa</name>
    <name type="common">Greater burdock</name>
    <name type="synonym">Lappa major</name>
    <dbReference type="NCBI Taxonomy" id="4217"/>
    <lineage>
        <taxon>Eukaryota</taxon>
        <taxon>Viridiplantae</taxon>
        <taxon>Streptophyta</taxon>
        <taxon>Embryophyta</taxon>
        <taxon>Tracheophyta</taxon>
        <taxon>Spermatophyta</taxon>
        <taxon>Magnoliopsida</taxon>
        <taxon>eudicotyledons</taxon>
        <taxon>Gunneridae</taxon>
        <taxon>Pentapetalae</taxon>
        <taxon>asterids</taxon>
        <taxon>campanulids</taxon>
        <taxon>Asterales</taxon>
        <taxon>Asteraceae</taxon>
        <taxon>Carduoideae</taxon>
        <taxon>Cardueae</taxon>
        <taxon>Arctiinae</taxon>
        <taxon>Arctium</taxon>
    </lineage>
</organism>
<evidence type="ECO:0000313" key="2">
    <source>
        <dbReference type="Proteomes" id="UP001055879"/>
    </source>
</evidence>
<reference evidence="1 2" key="2">
    <citation type="journal article" date="2022" name="Mol. Ecol. Resour.">
        <title>The genomes of chicory, endive, great burdock and yacon provide insights into Asteraceae paleo-polyploidization history and plant inulin production.</title>
        <authorList>
            <person name="Fan W."/>
            <person name="Wang S."/>
            <person name="Wang H."/>
            <person name="Wang A."/>
            <person name="Jiang F."/>
            <person name="Liu H."/>
            <person name="Zhao H."/>
            <person name="Xu D."/>
            <person name="Zhang Y."/>
        </authorList>
    </citation>
    <scope>NUCLEOTIDE SEQUENCE [LARGE SCALE GENOMIC DNA]</scope>
    <source>
        <strain evidence="2">cv. Niubang</strain>
    </source>
</reference>
<protein>
    <submittedName>
        <fullName evidence="1">Uncharacterized protein</fullName>
    </submittedName>
</protein>
<reference evidence="2" key="1">
    <citation type="journal article" date="2022" name="Mol. Ecol. Resour.">
        <title>The genomes of chicory, endive, great burdock and yacon provide insights into Asteraceae palaeo-polyploidization history and plant inulin production.</title>
        <authorList>
            <person name="Fan W."/>
            <person name="Wang S."/>
            <person name="Wang H."/>
            <person name="Wang A."/>
            <person name="Jiang F."/>
            <person name="Liu H."/>
            <person name="Zhao H."/>
            <person name="Xu D."/>
            <person name="Zhang Y."/>
        </authorList>
    </citation>
    <scope>NUCLEOTIDE SEQUENCE [LARGE SCALE GENOMIC DNA]</scope>
    <source>
        <strain evidence="2">cv. Niubang</strain>
    </source>
</reference>
<dbReference type="EMBL" id="CM042052">
    <property type="protein sequence ID" value="KAI3719094.1"/>
    <property type="molecule type" value="Genomic_DNA"/>
</dbReference>
<evidence type="ECO:0000313" key="1">
    <source>
        <dbReference type="EMBL" id="KAI3719094.1"/>
    </source>
</evidence>
<dbReference type="Proteomes" id="UP001055879">
    <property type="component" value="Linkage Group LG06"/>
</dbReference>
<sequence>MGIPALIIPTQDSNIRREESVRVPETSGVQERGETRENSERGKGGVQNITFEAVGTSAQDATRLESDQRTSSSETIPSATSDHHAEGLIHDADVEDDNLQHNFGFLEDVSLHHDDMEIDTAGTEITQVLGDIRRSEGDIVENIESVRQREIIEKEYAQDISRPLMQLHTLASHSTASQQAVVSSSHGGLAQTLFAFHSEMAGIETRAQLPHSSTSLFAPSSLEPIGLSSFIPRTQPITSAITGRLSDPVGTPVVSPQSGLQGSGGSPVIATEIPTLNTGHIVGSSTVVSTGSLRDPRVIFPDFVSKEYLDGALKAVEKHVTESLSAKFEEEIAKVKSLLKGKGPAVEEPVQPPPPPPVQLVDHSVEELKSMLYAKLLSQATAEDSDADLVGLLRAQQTPISSEAVSITEFNAFKTEMVQHSLELTKAVQD</sequence>
<gene>
    <name evidence="1" type="ORF">L6452_19984</name>
</gene>